<evidence type="ECO:0000256" key="5">
    <source>
        <dbReference type="ARBA" id="ARBA00022989"/>
    </source>
</evidence>
<evidence type="ECO:0000256" key="4">
    <source>
        <dbReference type="ARBA" id="ARBA00022692"/>
    </source>
</evidence>
<dbReference type="Proteomes" id="UP000253742">
    <property type="component" value="Unassembled WGS sequence"/>
</dbReference>
<protein>
    <submittedName>
        <fullName evidence="7">Uncharacterized protein</fullName>
    </submittedName>
</protein>
<keyword evidence="6" id="KW-0472">Membrane</keyword>
<dbReference type="GO" id="GO:0005886">
    <property type="term" value="C:plasma membrane"/>
    <property type="evidence" value="ECO:0007669"/>
    <property type="project" value="UniProtKB-SubCell"/>
</dbReference>
<proteinExistence type="inferred from homology"/>
<evidence type="ECO:0000256" key="2">
    <source>
        <dbReference type="ARBA" id="ARBA00007531"/>
    </source>
</evidence>
<keyword evidence="5" id="KW-1133">Transmembrane helix</keyword>
<dbReference type="OrthoDB" id="3697115at2"/>
<comment type="caution">
    <text evidence="7">The sequence shown here is derived from an EMBL/GenBank/DDBJ whole genome shotgun (WGS) entry which is preliminary data.</text>
</comment>
<reference evidence="7 8" key="1">
    <citation type="submission" date="2018-07" db="EMBL/GenBank/DDBJ databases">
        <title>Genome guided investigation of antibiotics producing actinomycetales strain isolated from a Macau mangrove ecosystem.</title>
        <authorList>
            <person name="Hu D."/>
        </authorList>
    </citation>
    <scope>NUCLEOTIDE SEQUENCE [LARGE SCALE GENOMIC DNA]</scope>
    <source>
        <strain evidence="7 8">2297</strain>
    </source>
</reference>
<comment type="subcellular location">
    <subcellularLocation>
        <location evidence="1">Cell membrane</location>
    </subcellularLocation>
</comment>
<evidence type="ECO:0000313" key="8">
    <source>
        <dbReference type="Proteomes" id="UP000253742"/>
    </source>
</evidence>
<dbReference type="Gene3D" id="2.60.40.2880">
    <property type="entry name" value="MmpS1-5, C-terminal soluble domain"/>
    <property type="match status" value="1"/>
</dbReference>
<evidence type="ECO:0000256" key="6">
    <source>
        <dbReference type="ARBA" id="ARBA00023136"/>
    </source>
</evidence>
<evidence type="ECO:0000256" key="3">
    <source>
        <dbReference type="ARBA" id="ARBA00022475"/>
    </source>
</evidence>
<dbReference type="InterPro" id="IPR038468">
    <property type="entry name" value="MmpS_C"/>
</dbReference>
<accession>A0A369UT45</accession>
<dbReference type="RefSeq" id="WP_114534145.1">
    <property type="nucleotide sequence ID" value="NZ_QQBH01000059.1"/>
</dbReference>
<keyword evidence="3" id="KW-1003">Cell membrane</keyword>
<name>A0A369UT45_9ACTN</name>
<organism evidence="7 8">
    <name type="scientific">Streptomyces parvulus</name>
    <dbReference type="NCBI Taxonomy" id="146923"/>
    <lineage>
        <taxon>Bacteria</taxon>
        <taxon>Bacillati</taxon>
        <taxon>Actinomycetota</taxon>
        <taxon>Actinomycetes</taxon>
        <taxon>Kitasatosporales</taxon>
        <taxon>Streptomycetaceae</taxon>
        <taxon>Streptomyces</taxon>
    </lineage>
</organism>
<dbReference type="Pfam" id="PF05423">
    <property type="entry name" value="Mycobact_memb"/>
    <property type="match status" value="1"/>
</dbReference>
<dbReference type="AlphaFoldDB" id="A0A369UT45"/>
<keyword evidence="4" id="KW-0812">Transmembrane</keyword>
<comment type="similarity">
    <text evidence="2">Belongs to the MmpS family.</text>
</comment>
<evidence type="ECO:0000256" key="1">
    <source>
        <dbReference type="ARBA" id="ARBA00004236"/>
    </source>
</evidence>
<sequence>MKTFQADGFPKLLVTAAALSLTVLPLSGCGMFGASWDVKLEVLGDGGADIGYAFSGDNGGKTERGEALPWSKTQNVGFGFNDVGVADAAPGTSCRIYVDGKLRDEQRGPDADGRLSCSVNLQD</sequence>
<dbReference type="EMBL" id="QQBH01000059">
    <property type="protein sequence ID" value="RDD83924.1"/>
    <property type="molecule type" value="Genomic_DNA"/>
</dbReference>
<gene>
    <name evidence="7" type="ORF">DVZ84_37940</name>
</gene>
<evidence type="ECO:0000313" key="7">
    <source>
        <dbReference type="EMBL" id="RDD83924.1"/>
    </source>
</evidence>
<dbReference type="InterPro" id="IPR008693">
    <property type="entry name" value="MmpS"/>
</dbReference>